<dbReference type="InterPro" id="IPR036396">
    <property type="entry name" value="Cyt_P450_sf"/>
</dbReference>
<dbReference type="KEGG" id="mng:MNEG_16103"/>
<protein>
    <recommendedName>
        <fullName evidence="4">Cytochrome P450</fullName>
    </recommendedName>
</protein>
<gene>
    <name evidence="2" type="ORF">MNEG_16103</name>
</gene>
<proteinExistence type="inferred from homology"/>
<keyword evidence="3" id="KW-1185">Reference proteome</keyword>
<evidence type="ECO:0000313" key="2">
    <source>
        <dbReference type="EMBL" id="KIY91860.1"/>
    </source>
</evidence>
<dbReference type="Gene3D" id="1.10.630.10">
    <property type="entry name" value="Cytochrome P450"/>
    <property type="match status" value="1"/>
</dbReference>
<dbReference type="GO" id="GO:0004497">
    <property type="term" value="F:monooxygenase activity"/>
    <property type="evidence" value="ECO:0007669"/>
    <property type="project" value="InterPro"/>
</dbReference>
<reference evidence="2 3" key="1">
    <citation type="journal article" date="2013" name="BMC Genomics">
        <title>Reconstruction of the lipid metabolism for the microalga Monoraphidium neglectum from its genome sequence reveals characteristics suitable for biofuel production.</title>
        <authorList>
            <person name="Bogen C."/>
            <person name="Al-Dilaimi A."/>
            <person name="Albersmeier A."/>
            <person name="Wichmann J."/>
            <person name="Grundmann M."/>
            <person name="Rupp O."/>
            <person name="Lauersen K.J."/>
            <person name="Blifernez-Klassen O."/>
            <person name="Kalinowski J."/>
            <person name="Goesmann A."/>
            <person name="Mussgnug J.H."/>
            <person name="Kruse O."/>
        </authorList>
    </citation>
    <scope>NUCLEOTIDE SEQUENCE [LARGE SCALE GENOMIC DNA]</scope>
    <source>
        <strain evidence="2 3">SAG 48.87</strain>
    </source>
</reference>
<dbReference type="Proteomes" id="UP000054498">
    <property type="component" value="Unassembled WGS sequence"/>
</dbReference>
<evidence type="ECO:0000313" key="3">
    <source>
        <dbReference type="Proteomes" id="UP000054498"/>
    </source>
</evidence>
<dbReference type="InterPro" id="IPR001128">
    <property type="entry name" value="Cyt_P450"/>
</dbReference>
<dbReference type="InterPro" id="IPR050196">
    <property type="entry name" value="Cytochrome_P450_Monoox"/>
</dbReference>
<dbReference type="PANTHER" id="PTHR24291:SF183">
    <property type="entry name" value="CYTOCHROME P450 97B3, CHLOROPLASTIC"/>
    <property type="match status" value="1"/>
</dbReference>
<dbReference type="GO" id="GO:0005506">
    <property type="term" value="F:iron ion binding"/>
    <property type="evidence" value="ECO:0007669"/>
    <property type="project" value="InterPro"/>
</dbReference>
<dbReference type="PANTHER" id="PTHR24291">
    <property type="entry name" value="CYTOCHROME P450 FAMILY 4"/>
    <property type="match status" value="1"/>
</dbReference>
<comment type="similarity">
    <text evidence="1">Belongs to the cytochrome P450 family.</text>
</comment>
<sequence>MLCPFLLFAPKQVFNYDFGSITTESPVIKSVYGVLKEAEHRSTFYIPYWNVPLLRAVVPRQRQFAADMAVIDATLDDLIRNARETRQEDDFEALQARDYSQVKDPSLLRFLVDMRGEDATDKQLRDDLMTMLIAGHETTAAVLTWALFSVAQAPAVEAKLLAEIDAAVGDRTPGAGTAWQILGLRI</sequence>
<dbReference type="GO" id="GO:0016705">
    <property type="term" value="F:oxidoreductase activity, acting on paired donors, with incorporation or reduction of molecular oxygen"/>
    <property type="evidence" value="ECO:0007669"/>
    <property type="project" value="InterPro"/>
</dbReference>
<organism evidence="2 3">
    <name type="scientific">Monoraphidium neglectum</name>
    <dbReference type="NCBI Taxonomy" id="145388"/>
    <lineage>
        <taxon>Eukaryota</taxon>
        <taxon>Viridiplantae</taxon>
        <taxon>Chlorophyta</taxon>
        <taxon>core chlorophytes</taxon>
        <taxon>Chlorophyceae</taxon>
        <taxon>CS clade</taxon>
        <taxon>Sphaeropleales</taxon>
        <taxon>Selenastraceae</taxon>
        <taxon>Monoraphidium</taxon>
    </lineage>
</organism>
<dbReference type="GO" id="GO:0020037">
    <property type="term" value="F:heme binding"/>
    <property type="evidence" value="ECO:0007669"/>
    <property type="project" value="InterPro"/>
</dbReference>
<accession>A0A0D2M8S0</accession>
<dbReference type="EMBL" id="KK106200">
    <property type="protein sequence ID" value="KIY91860.1"/>
    <property type="molecule type" value="Genomic_DNA"/>
</dbReference>
<dbReference type="AlphaFoldDB" id="A0A0D2M8S0"/>
<dbReference type="OrthoDB" id="1470350at2759"/>
<dbReference type="Pfam" id="PF00067">
    <property type="entry name" value="p450"/>
    <property type="match status" value="1"/>
</dbReference>
<evidence type="ECO:0000256" key="1">
    <source>
        <dbReference type="ARBA" id="ARBA00010617"/>
    </source>
</evidence>
<dbReference type="PRINTS" id="PR00463">
    <property type="entry name" value="EP450I"/>
</dbReference>
<dbReference type="RefSeq" id="XP_013890880.1">
    <property type="nucleotide sequence ID" value="XM_014035426.1"/>
</dbReference>
<dbReference type="SUPFAM" id="SSF48264">
    <property type="entry name" value="Cytochrome P450"/>
    <property type="match status" value="1"/>
</dbReference>
<name>A0A0D2M8S0_9CHLO</name>
<dbReference type="GeneID" id="25733830"/>
<evidence type="ECO:0008006" key="4">
    <source>
        <dbReference type="Google" id="ProtNLM"/>
    </source>
</evidence>
<dbReference type="InterPro" id="IPR002401">
    <property type="entry name" value="Cyt_P450_E_grp-I"/>
</dbReference>
<dbReference type="STRING" id="145388.A0A0D2M8S0"/>